<feature type="region of interest" description="Disordered" evidence="1">
    <location>
        <begin position="331"/>
        <end position="364"/>
    </location>
</feature>
<name>A0A9P7Q9Y7_9HYPO</name>
<dbReference type="EMBL" id="SRQM01000015">
    <property type="protein sequence ID" value="KAG6122769.1"/>
    <property type="molecule type" value="Genomic_DNA"/>
</dbReference>
<evidence type="ECO:0000256" key="1">
    <source>
        <dbReference type="SAM" id="MobiDB-lite"/>
    </source>
</evidence>
<dbReference type="Proteomes" id="UP000732380">
    <property type="component" value="Unassembled WGS sequence"/>
</dbReference>
<feature type="compositionally biased region" description="Basic and acidic residues" evidence="1">
    <location>
        <begin position="348"/>
        <end position="357"/>
    </location>
</feature>
<feature type="compositionally biased region" description="Polar residues" evidence="1">
    <location>
        <begin position="274"/>
        <end position="286"/>
    </location>
</feature>
<proteinExistence type="predicted"/>
<reference evidence="3 4" key="1">
    <citation type="journal article" date="2020" name="bioRxiv">
        <title>Whole genome comparisons of ergot fungi reveals the divergence and evolution of species within the genus Claviceps are the result of varying mechanisms driving genome evolution and host range expansion.</title>
        <authorList>
            <person name="Wyka S.A."/>
            <person name="Mondo S.J."/>
            <person name="Liu M."/>
            <person name="Dettman J."/>
            <person name="Nalam V."/>
            <person name="Broders K.D."/>
        </authorList>
    </citation>
    <scope>NUCLEOTIDE SEQUENCE [LARGE SCALE GENOMIC DNA]</scope>
    <source>
        <strain evidence="3 4">LM576</strain>
    </source>
</reference>
<feature type="region of interest" description="Disordered" evidence="1">
    <location>
        <begin position="224"/>
        <end position="305"/>
    </location>
</feature>
<protein>
    <recommendedName>
        <fullName evidence="2">Stc1 domain-containing protein</fullName>
    </recommendedName>
</protein>
<feature type="domain" description="Stc1" evidence="2">
    <location>
        <begin position="20"/>
        <end position="101"/>
    </location>
</feature>
<dbReference type="InterPro" id="IPR024630">
    <property type="entry name" value="Stc1"/>
</dbReference>
<gene>
    <name evidence="3" type="ORF">E4U13_001305</name>
</gene>
<dbReference type="AlphaFoldDB" id="A0A9P7Q9Y7"/>
<evidence type="ECO:0000313" key="4">
    <source>
        <dbReference type="Proteomes" id="UP000732380"/>
    </source>
</evidence>
<keyword evidence="4" id="KW-1185">Reference proteome</keyword>
<organism evidence="3 4">
    <name type="scientific">Claviceps humidiphila</name>
    <dbReference type="NCBI Taxonomy" id="1294629"/>
    <lineage>
        <taxon>Eukaryota</taxon>
        <taxon>Fungi</taxon>
        <taxon>Dikarya</taxon>
        <taxon>Ascomycota</taxon>
        <taxon>Pezizomycotina</taxon>
        <taxon>Sordariomycetes</taxon>
        <taxon>Hypocreomycetidae</taxon>
        <taxon>Hypocreales</taxon>
        <taxon>Clavicipitaceae</taxon>
        <taxon>Claviceps</taxon>
    </lineage>
</organism>
<accession>A0A9P7Q9Y7</accession>
<feature type="compositionally biased region" description="Low complexity" evidence="1">
    <location>
        <begin position="331"/>
        <end position="346"/>
    </location>
</feature>
<dbReference type="Pfam" id="PF12898">
    <property type="entry name" value="Stc1"/>
    <property type="match status" value="1"/>
</dbReference>
<sequence>MPRKRGNARVSQASLPIRYRCKVGGEWKPIQAFSATQQRLLERQISVRGTVDAENSGMTCQEHSAGTLTELRCALCQLDKPYTEFSKTMRKSEDSMCKRCTAWTETQEPGVVPAPLETGNVTHEEEEDIRQGTTPHMPDDFFPSNTLPQAPITSFAAMGIREESSRASGSNKGSVTDTCSLPPHIIQAVMSSAKSQQQSFSESDAEAEDINDFRKINHARMLDSAIRNERHSSSTSYISSRNESDSDDTVTSSRLMPVTDDLPPHLQALMRQISPGQGPSLGSSRGRSMFRRDPASISTATTMREGREEVTFNAWDGSGQRHDAVKLLTDPSTSSVCTSSTTNTASRGEGRRDEPAAKKKGGWHKAPRGNLVFAILLRDIWNFVVDNQRRLNLAQRKPLIVTLGRHNEQKILTIS</sequence>
<comment type="caution">
    <text evidence="3">The sequence shown here is derived from an EMBL/GenBank/DDBJ whole genome shotgun (WGS) entry which is preliminary data.</text>
</comment>
<evidence type="ECO:0000259" key="2">
    <source>
        <dbReference type="Pfam" id="PF12898"/>
    </source>
</evidence>
<evidence type="ECO:0000313" key="3">
    <source>
        <dbReference type="EMBL" id="KAG6122769.1"/>
    </source>
</evidence>